<feature type="compositionally biased region" description="Polar residues" evidence="1">
    <location>
        <begin position="76"/>
        <end position="86"/>
    </location>
</feature>
<keyword evidence="3" id="KW-1185">Reference proteome</keyword>
<dbReference type="VEuPathDB" id="FungiDB:BO70DRAFT_36683"/>
<gene>
    <name evidence="2" type="ORF">BO70DRAFT_36683</name>
</gene>
<dbReference type="EMBL" id="MSFL01000012">
    <property type="protein sequence ID" value="PWY82208.1"/>
    <property type="molecule type" value="Genomic_DNA"/>
</dbReference>
<name>A0A317WB13_9EURO</name>
<evidence type="ECO:0000256" key="1">
    <source>
        <dbReference type="SAM" id="MobiDB-lite"/>
    </source>
</evidence>
<feature type="region of interest" description="Disordered" evidence="1">
    <location>
        <begin position="63"/>
        <end position="101"/>
    </location>
</feature>
<sequence>MWFRFQVRMIDVQEAAGADSYELAICYAAPHRPVGYRTKREAPGNTPGAKGMRRGQLTIGTEAFKGPTLLEPDGTCSRTRPTVQTHKSARRGRNLDGCSTARPTTIADGLLARVGERQSPDGPKISVLKFQESARLASFRQAAWARIRNQESRMRRRSS</sequence>
<dbReference type="AlphaFoldDB" id="A0A317WB13"/>
<comment type="caution">
    <text evidence="2">The sequence shown here is derived from an EMBL/GenBank/DDBJ whole genome shotgun (WGS) entry which is preliminary data.</text>
</comment>
<evidence type="ECO:0000313" key="2">
    <source>
        <dbReference type="EMBL" id="PWY82208.1"/>
    </source>
</evidence>
<dbReference type="RefSeq" id="XP_025399473.1">
    <property type="nucleotide sequence ID" value="XM_025544442.1"/>
</dbReference>
<dbReference type="Proteomes" id="UP000247233">
    <property type="component" value="Unassembled WGS sequence"/>
</dbReference>
<evidence type="ECO:0000313" key="3">
    <source>
        <dbReference type="Proteomes" id="UP000247233"/>
    </source>
</evidence>
<protein>
    <submittedName>
        <fullName evidence="2">Uncharacterized protein</fullName>
    </submittedName>
</protein>
<proteinExistence type="predicted"/>
<dbReference type="GeneID" id="37066679"/>
<reference evidence="2 3" key="1">
    <citation type="submission" date="2016-12" db="EMBL/GenBank/DDBJ databases">
        <title>The genomes of Aspergillus section Nigri reveals drivers in fungal speciation.</title>
        <authorList>
            <consortium name="DOE Joint Genome Institute"/>
            <person name="Vesth T.C."/>
            <person name="Nybo J."/>
            <person name="Theobald S."/>
            <person name="Brandl J."/>
            <person name="Frisvad J.C."/>
            <person name="Nielsen K.F."/>
            <person name="Lyhne E.K."/>
            <person name="Kogle M.E."/>
            <person name="Kuo A."/>
            <person name="Riley R."/>
            <person name="Clum A."/>
            <person name="Nolan M."/>
            <person name="Lipzen A."/>
            <person name="Salamov A."/>
            <person name="Henrissat B."/>
            <person name="Wiebenga A."/>
            <person name="De Vries R.P."/>
            <person name="Grigoriev I.V."/>
            <person name="Mortensen U.H."/>
            <person name="Andersen M.R."/>
            <person name="Baker S.E."/>
        </authorList>
    </citation>
    <scope>NUCLEOTIDE SEQUENCE [LARGE SCALE GENOMIC DNA]</scope>
    <source>
        <strain evidence="2 3">CBS 117.55</strain>
    </source>
</reference>
<organism evidence="2 3">
    <name type="scientific">Aspergillus heteromorphus CBS 117.55</name>
    <dbReference type="NCBI Taxonomy" id="1448321"/>
    <lineage>
        <taxon>Eukaryota</taxon>
        <taxon>Fungi</taxon>
        <taxon>Dikarya</taxon>
        <taxon>Ascomycota</taxon>
        <taxon>Pezizomycotina</taxon>
        <taxon>Eurotiomycetes</taxon>
        <taxon>Eurotiomycetidae</taxon>
        <taxon>Eurotiales</taxon>
        <taxon>Aspergillaceae</taxon>
        <taxon>Aspergillus</taxon>
        <taxon>Aspergillus subgen. Circumdati</taxon>
    </lineage>
</organism>
<accession>A0A317WB13</accession>